<feature type="domain" description="Gnk2-homologous" evidence="15">
    <location>
        <begin position="34"/>
        <end position="136"/>
    </location>
</feature>
<keyword evidence="6 16" id="KW-0418">Kinase</keyword>
<dbReference type="InterPro" id="IPR001245">
    <property type="entry name" value="Ser-Thr/Tyr_kinase_cat_dom"/>
</dbReference>
<dbReference type="InterPro" id="IPR008271">
    <property type="entry name" value="Ser/Thr_kinase_AS"/>
</dbReference>
<dbReference type="Pfam" id="PF01657">
    <property type="entry name" value="Stress-antifung"/>
    <property type="match status" value="2"/>
</dbReference>
<feature type="transmembrane region" description="Helical" evidence="12">
    <location>
        <begin position="271"/>
        <end position="292"/>
    </location>
</feature>
<evidence type="ECO:0000259" key="14">
    <source>
        <dbReference type="PROSITE" id="PS50011"/>
    </source>
</evidence>
<keyword evidence="12" id="KW-0472">Membrane</keyword>
<dbReference type="Gene3D" id="1.10.510.10">
    <property type="entry name" value="Transferase(Phosphotransferase) domain 1"/>
    <property type="match status" value="1"/>
</dbReference>
<keyword evidence="2" id="KW-0808">Transferase</keyword>
<dbReference type="InterPro" id="IPR052059">
    <property type="entry name" value="CR_Ser/Thr_kinase"/>
</dbReference>
<evidence type="ECO:0000256" key="8">
    <source>
        <dbReference type="ARBA" id="ARBA00023170"/>
    </source>
</evidence>
<evidence type="ECO:0000256" key="1">
    <source>
        <dbReference type="ARBA" id="ARBA00022527"/>
    </source>
</evidence>
<keyword evidence="5 10" id="KW-0547">Nucleotide-binding</keyword>
<dbReference type="PROSITE" id="PS00107">
    <property type="entry name" value="PROTEIN_KINASE_ATP"/>
    <property type="match status" value="1"/>
</dbReference>
<evidence type="ECO:0000256" key="2">
    <source>
        <dbReference type="ARBA" id="ARBA00022679"/>
    </source>
</evidence>
<evidence type="ECO:0000256" key="6">
    <source>
        <dbReference type="ARBA" id="ARBA00022777"/>
    </source>
</evidence>
<dbReference type="PROSITE" id="PS51473">
    <property type="entry name" value="GNK2"/>
    <property type="match status" value="2"/>
</dbReference>
<evidence type="ECO:0000256" key="7">
    <source>
        <dbReference type="ARBA" id="ARBA00022840"/>
    </source>
</evidence>
<organism evidence="16 17">
    <name type="scientific">Morella rubra</name>
    <name type="common">Chinese bayberry</name>
    <dbReference type="NCBI Taxonomy" id="262757"/>
    <lineage>
        <taxon>Eukaryota</taxon>
        <taxon>Viridiplantae</taxon>
        <taxon>Streptophyta</taxon>
        <taxon>Embryophyta</taxon>
        <taxon>Tracheophyta</taxon>
        <taxon>Spermatophyta</taxon>
        <taxon>Magnoliopsida</taxon>
        <taxon>eudicotyledons</taxon>
        <taxon>Gunneridae</taxon>
        <taxon>Pentapetalae</taxon>
        <taxon>rosids</taxon>
        <taxon>fabids</taxon>
        <taxon>Fagales</taxon>
        <taxon>Myricaceae</taxon>
        <taxon>Morella</taxon>
    </lineage>
</organism>
<dbReference type="PROSITE" id="PS50011">
    <property type="entry name" value="PROTEIN_KINASE_DOM"/>
    <property type="match status" value="1"/>
</dbReference>
<dbReference type="Pfam" id="PF07714">
    <property type="entry name" value="PK_Tyr_Ser-Thr"/>
    <property type="match status" value="1"/>
</dbReference>
<dbReference type="GO" id="GO:0005524">
    <property type="term" value="F:ATP binding"/>
    <property type="evidence" value="ECO:0007669"/>
    <property type="project" value="UniProtKB-UniRule"/>
</dbReference>
<evidence type="ECO:0000259" key="15">
    <source>
        <dbReference type="PROSITE" id="PS51473"/>
    </source>
</evidence>
<dbReference type="FunFam" id="3.30.430.20:FF:000017">
    <property type="entry name" value="Cysteine-rich receptor-like protein kinase 2"/>
    <property type="match status" value="1"/>
</dbReference>
<evidence type="ECO:0000256" key="3">
    <source>
        <dbReference type="ARBA" id="ARBA00022729"/>
    </source>
</evidence>
<dbReference type="PROSITE" id="PS00108">
    <property type="entry name" value="PROTEIN_KINASE_ST"/>
    <property type="match status" value="1"/>
</dbReference>
<reference evidence="16 17" key="1">
    <citation type="journal article" date="2019" name="Plant Biotechnol. J.">
        <title>The red bayberry genome and genetic basis of sex determination.</title>
        <authorList>
            <person name="Jia H.M."/>
            <person name="Jia H.J."/>
            <person name="Cai Q.L."/>
            <person name="Wang Y."/>
            <person name="Zhao H.B."/>
            <person name="Yang W.F."/>
            <person name="Wang G.Y."/>
            <person name="Li Y.H."/>
            <person name="Zhan D.L."/>
            <person name="Shen Y.T."/>
            <person name="Niu Q.F."/>
            <person name="Chang L."/>
            <person name="Qiu J."/>
            <person name="Zhao L."/>
            <person name="Xie H.B."/>
            <person name="Fu W.Y."/>
            <person name="Jin J."/>
            <person name="Li X.W."/>
            <person name="Jiao Y."/>
            <person name="Zhou C.C."/>
            <person name="Tu T."/>
            <person name="Chai C.Y."/>
            <person name="Gao J.L."/>
            <person name="Fan L.J."/>
            <person name="van de Weg E."/>
            <person name="Wang J.Y."/>
            <person name="Gao Z.S."/>
        </authorList>
    </citation>
    <scope>NUCLEOTIDE SEQUENCE [LARGE SCALE GENOMIC DNA]</scope>
    <source>
        <tissue evidence="16">Leaves</tissue>
    </source>
</reference>
<dbReference type="InterPro" id="IPR000719">
    <property type="entry name" value="Prot_kinase_dom"/>
</dbReference>
<gene>
    <name evidence="16" type="ORF">CJ030_MR6G018081</name>
</gene>
<dbReference type="InterPro" id="IPR038408">
    <property type="entry name" value="GNK2_sf"/>
</dbReference>
<evidence type="ECO:0000256" key="12">
    <source>
        <dbReference type="SAM" id="Phobius"/>
    </source>
</evidence>
<dbReference type="FunFam" id="1.10.510.10:FF:000336">
    <property type="entry name" value="Cysteine-rich receptor-like protein kinase 2"/>
    <property type="match status" value="1"/>
</dbReference>
<keyword evidence="17" id="KW-1185">Reference proteome</keyword>
<feature type="signal peptide" evidence="13">
    <location>
        <begin position="1"/>
        <end position="29"/>
    </location>
</feature>
<dbReference type="AlphaFoldDB" id="A0A6A1VEW8"/>
<dbReference type="EMBL" id="RXIC02000024">
    <property type="protein sequence ID" value="KAB1211095.1"/>
    <property type="molecule type" value="Genomic_DNA"/>
</dbReference>
<protein>
    <submittedName>
        <fullName evidence="16">Cysteine-rich receptor-like protein kinase 2</fullName>
    </submittedName>
</protein>
<evidence type="ECO:0000313" key="17">
    <source>
        <dbReference type="Proteomes" id="UP000516437"/>
    </source>
</evidence>
<feature type="compositionally biased region" description="Low complexity" evidence="11">
    <location>
        <begin position="643"/>
        <end position="664"/>
    </location>
</feature>
<dbReference type="InterPro" id="IPR011009">
    <property type="entry name" value="Kinase-like_dom_sf"/>
</dbReference>
<keyword evidence="4" id="KW-0677">Repeat</keyword>
<keyword evidence="1" id="KW-0723">Serine/threonine-protein kinase</keyword>
<evidence type="ECO:0000256" key="4">
    <source>
        <dbReference type="ARBA" id="ARBA00022737"/>
    </source>
</evidence>
<dbReference type="Gene3D" id="3.30.430.20">
    <property type="entry name" value="Gnk2 domain, C-X8-C-X2-C motif"/>
    <property type="match status" value="2"/>
</dbReference>
<keyword evidence="8 16" id="KW-0675">Receptor</keyword>
<proteinExistence type="predicted"/>
<evidence type="ECO:0000256" key="9">
    <source>
        <dbReference type="ARBA" id="ARBA00023180"/>
    </source>
</evidence>
<feature type="region of interest" description="Disordered" evidence="11">
    <location>
        <begin position="632"/>
        <end position="673"/>
    </location>
</feature>
<feature type="binding site" evidence="10">
    <location>
        <position position="359"/>
    </location>
    <ligand>
        <name>ATP</name>
        <dbReference type="ChEBI" id="CHEBI:30616"/>
    </ligand>
</feature>
<evidence type="ECO:0000256" key="10">
    <source>
        <dbReference type="PROSITE-ProRule" id="PRU10141"/>
    </source>
</evidence>
<keyword evidence="12" id="KW-0812">Transmembrane</keyword>
<evidence type="ECO:0000256" key="11">
    <source>
        <dbReference type="SAM" id="MobiDB-lite"/>
    </source>
</evidence>
<comment type="caution">
    <text evidence="16">The sequence shown here is derived from an EMBL/GenBank/DDBJ whole genome shotgun (WGS) entry which is preliminary data.</text>
</comment>
<dbReference type="CDD" id="cd14066">
    <property type="entry name" value="STKc_IRAK"/>
    <property type="match status" value="1"/>
</dbReference>
<keyword evidence="7 10" id="KW-0067">ATP-binding</keyword>
<dbReference type="Gene3D" id="3.30.200.20">
    <property type="entry name" value="Phosphorylase Kinase, domain 1"/>
    <property type="match status" value="1"/>
</dbReference>
<name>A0A6A1VEW8_9ROSI</name>
<dbReference type="InterPro" id="IPR017441">
    <property type="entry name" value="Protein_kinase_ATP_BS"/>
</dbReference>
<accession>A0A6A1VEW8</accession>
<dbReference type="GO" id="GO:0004674">
    <property type="term" value="F:protein serine/threonine kinase activity"/>
    <property type="evidence" value="ECO:0007669"/>
    <property type="project" value="UniProtKB-KW"/>
</dbReference>
<evidence type="ECO:0000256" key="5">
    <source>
        <dbReference type="ARBA" id="ARBA00022741"/>
    </source>
</evidence>
<dbReference type="SUPFAM" id="SSF56112">
    <property type="entry name" value="Protein kinase-like (PK-like)"/>
    <property type="match status" value="1"/>
</dbReference>
<dbReference type="Proteomes" id="UP000516437">
    <property type="component" value="Chromosome 6"/>
</dbReference>
<feature type="chain" id="PRO_5025555972" evidence="13">
    <location>
        <begin position="30"/>
        <end position="673"/>
    </location>
</feature>
<dbReference type="CDD" id="cd23509">
    <property type="entry name" value="Gnk2-like"/>
    <property type="match status" value="2"/>
</dbReference>
<dbReference type="PANTHER" id="PTHR47973">
    <property type="entry name" value="CYSTEINE-RICH RECEPTOR-LIKE PROTEIN KINASE 3"/>
    <property type="match status" value="1"/>
</dbReference>
<dbReference type="OrthoDB" id="4062651at2759"/>
<keyword evidence="3 13" id="KW-0732">Signal</keyword>
<feature type="domain" description="Protein kinase" evidence="14">
    <location>
        <begin position="330"/>
        <end position="615"/>
    </location>
</feature>
<dbReference type="SMART" id="SM00220">
    <property type="entry name" value="S_TKc"/>
    <property type="match status" value="1"/>
</dbReference>
<keyword evidence="12" id="KW-1133">Transmembrane helix</keyword>
<evidence type="ECO:0000256" key="13">
    <source>
        <dbReference type="SAM" id="SignalP"/>
    </source>
</evidence>
<sequence length="673" mass="73879">MMNSSRKIHGVLTMTLICCCWRWLRLGVAADPQTNRLTIGCSTYNASNVLGFFANLNATFSDLSTQLSSNKHFATAQIARGSDPAYAMVQCRNYLSNADCIACFTFAMSEIRYCSIASGARVIYDGCFLRYECASFFQQITQPGTDQTRCGNQTARQPTAFKAAVAGLLADLLVATPRINGFFAATKREVAGGGGHVYAVAQCVETATERSCQDCLNQASINAQLCLPGKQARAIDAGCFLRYSDRAFFADNQTIEISRFLGNESSSKKKAIIVGVVGGAGALLVLALLFWCKLSRRPKAALRGDILGATELRGPVNYKYRDLKSATKNFSEDNKLGEGGFGDVYKGTLQNGKVVAVKKLAIGQSSRAKADFESEVKLISNVHHRNLIRLLGCCSKGPEQLLVYEYMANSSLDKFLFGERRGSLNWKQRYDIILGTARGLAYLHEEFHVCIIHRDIKTSNILLDDDFQPKIADFGLARLLPENQSHVSTRLAGTLGYMAPEYAIHGQLSEKADTYSFGVVALEIICGRKSSEVKNEDGGEYLLERAWNLYENDMHLDMVDETLDSKDYTAEEAKRIIEISLMCTQSYAALRPPMSEVVVLLRSISKEGSLEHPPPTKPAYVDSYSRVRGETVDFDRKIRRDTSTATRSSSSNAASIGSATSNATVSISQLSGR</sequence>
<evidence type="ECO:0000313" key="16">
    <source>
        <dbReference type="EMBL" id="KAB1211095.1"/>
    </source>
</evidence>
<feature type="compositionally biased region" description="Basic and acidic residues" evidence="11">
    <location>
        <begin position="632"/>
        <end position="642"/>
    </location>
</feature>
<dbReference type="FunFam" id="3.30.200.20:FF:000177">
    <property type="entry name" value="Cysteine-rich receptor-like protein kinase 2"/>
    <property type="match status" value="1"/>
</dbReference>
<dbReference type="InterPro" id="IPR002902">
    <property type="entry name" value="GNK2"/>
</dbReference>
<keyword evidence="9" id="KW-0325">Glycoprotein</keyword>
<feature type="domain" description="Gnk2-homologous" evidence="15">
    <location>
        <begin position="143"/>
        <end position="248"/>
    </location>
</feature>